<dbReference type="SUPFAM" id="SSF49584">
    <property type="entry name" value="Periplasmic chaperone C-domain"/>
    <property type="match status" value="1"/>
</dbReference>
<sequence length="236" mass="26739">MKYILSISMSILWLTSSNSLAAISLDRTRVIFNESEKTVVVNINNDNKQLPYLAQAWLEDDKMNKLTKGPIALTPPVQRIEPGERSLITLTTTALAKELAADRESVFYFILREIPPKSKKDNVMQIALQTKVKLFYRPKSIESVAEKDWHKDIKLMYQRKGYRIINPTPLHLTVIGLAGSGSDIKTNKFEGVMVEPKSELYVESKKFSTPHLSFINDYGGRPVIQFTCVADECSVK</sequence>
<name>A0A6D1RB50_CITFR</name>
<proteinExistence type="inferred from homology"/>
<evidence type="ECO:0000259" key="9">
    <source>
        <dbReference type="Pfam" id="PF00345"/>
    </source>
</evidence>
<evidence type="ECO:0000256" key="8">
    <source>
        <dbReference type="SAM" id="SignalP"/>
    </source>
</evidence>
<evidence type="ECO:0000256" key="3">
    <source>
        <dbReference type="ARBA" id="ARBA00022558"/>
    </source>
</evidence>
<feature type="signal peptide" evidence="8">
    <location>
        <begin position="1"/>
        <end position="21"/>
    </location>
</feature>
<evidence type="ECO:0000256" key="7">
    <source>
        <dbReference type="ARBA" id="ARBA00023319"/>
    </source>
</evidence>
<dbReference type="GO" id="GO:0071555">
    <property type="term" value="P:cell wall organization"/>
    <property type="evidence" value="ECO:0007669"/>
    <property type="project" value="InterPro"/>
</dbReference>
<dbReference type="EMBL" id="DACSXJ010000034">
    <property type="protein sequence ID" value="HAT3899691.1"/>
    <property type="molecule type" value="Genomic_DNA"/>
</dbReference>
<reference evidence="11" key="1">
    <citation type="journal article" date="2018" name="Genome Biol.">
        <title>SKESA: strategic k-mer extension for scrupulous assemblies.</title>
        <authorList>
            <person name="Souvorov A."/>
            <person name="Agarwala R."/>
            <person name="Lipman D.J."/>
        </authorList>
    </citation>
    <scope>NUCLEOTIDE SEQUENCE</scope>
    <source>
        <strain evidence="11">O50</strain>
    </source>
</reference>
<keyword evidence="3" id="KW-1029">Fimbrium biogenesis</keyword>
<dbReference type="AlphaFoldDB" id="A0A6D1RB50"/>
<dbReference type="GO" id="GO:0030288">
    <property type="term" value="C:outer membrane-bounded periplasmic space"/>
    <property type="evidence" value="ECO:0007669"/>
    <property type="project" value="InterPro"/>
</dbReference>
<dbReference type="Proteomes" id="UP000855471">
    <property type="component" value="Unassembled WGS sequence"/>
</dbReference>
<protein>
    <submittedName>
        <fullName evidence="11">Fimbria/pilus periplasmic chaperone</fullName>
    </submittedName>
</protein>
<dbReference type="InterPro" id="IPR036316">
    <property type="entry name" value="Pili_assmbl_chap_C_dom_sf"/>
</dbReference>
<evidence type="ECO:0000313" key="11">
    <source>
        <dbReference type="EMBL" id="HAT3899691.1"/>
    </source>
</evidence>
<comment type="caution">
    <text evidence="11">The sequence shown here is derived from an EMBL/GenBank/DDBJ whole genome shotgun (WGS) entry which is preliminary data.</text>
</comment>
<dbReference type="Pfam" id="PF00345">
    <property type="entry name" value="PapD_N"/>
    <property type="match status" value="1"/>
</dbReference>
<dbReference type="FunFam" id="2.60.40.10:FF:000458">
    <property type="entry name" value="Molecular chaperone FimC"/>
    <property type="match status" value="1"/>
</dbReference>
<dbReference type="PRINTS" id="PR00969">
    <property type="entry name" value="CHAPERONPILI"/>
</dbReference>
<organism evidence="11">
    <name type="scientific">Citrobacter freundii</name>
    <dbReference type="NCBI Taxonomy" id="546"/>
    <lineage>
        <taxon>Bacteria</taxon>
        <taxon>Pseudomonadati</taxon>
        <taxon>Pseudomonadota</taxon>
        <taxon>Gammaproteobacteria</taxon>
        <taxon>Enterobacterales</taxon>
        <taxon>Enterobacteriaceae</taxon>
        <taxon>Citrobacter</taxon>
        <taxon>Citrobacter freundii complex</taxon>
    </lineage>
</organism>
<dbReference type="InterPro" id="IPR016148">
    <property type="entry name" value="Pili_assmbl_chaperone_C"/>
</dbReference>
<evidence type="ECO:0000256" key="2">
    <source>
        <dbReference type="ARBA" id="ARBA00007399"/>
    </source>
</evidence>
<feature type="domain" description="Pili assembly chaperone N-terminal" evidence="9">
    <location>
        <begin position="23"/>
        <end position="141"/>
    </location>
</feature>
<dbReference type="InterPro" id="IPR001829">
    <property type="entry name" value="Pili_assmbl_chaperone_bac"/>
</dbReference>
<comment type="subcellular location">
    <subcellularLocation>
        <location evidence="1">Periplasm</location>
    </subcellularLocation>
</comment>
<dbReference type="InterPro" id="IPR050643">
    <property type="entry name" value="Periplasmic_pilus_chap"/>
</dbReference>
<keyword evidence="5" id="KW-0574">Periplasm</keyword>
<evidence type="ECO:0000259" key="10">
    <source>
        <dbReference type="Pfam" id="PF02753"/>
    </source>
</evidence>
<dbReference type="InterPro" id="IPR013783">
    <property type="entry name" value="Ig-like_fold"/>
</dbReference>
<evidence type="ECO:0000256" key="6">
    <source>
        <dbReference type="ARBA" id="ARBA00023186"/>
    </source>
</evidence>
<keyword evidence="7" id="KW-0393">Immunoglobulin domain</keyword>
<reference evidence="11" key="2">
    <citation type="submission" date="2020-09" db="EMBL/GenBank/DDBJ databases">
        <authorList>
            <consortium name="NCBI Pathogen Detection Project"/>
        </authorList>
    </citation>
    <scope>NUCLEOTIDE SEQUENCE</scope>
    <source>
        <strain evidence="11">O50</strain>
    </source>
</reference>
<dbReference type="InterPro" id="IPR016147">
    <property type="entry name" value="Pili_assmbl_chaperone_N"/>
</dbReference>
<feature type="chain" id="PRO_5041170345" evidence="8">
    <location>
        <begin position="22"/>
        <end position="236"/>
    </location>
</feature>
<comment type="similarity">
    <text evidence="2">Belongs to the periplasmic pilus chaperone family.</text>
</comment>
<dbReference type="Pfam" id="PF02753">
    <property type="entry name" value="PapD_C"/>
    <property type="match status" value="1"/>
</dbReference>
<dbReference type="PANTHER" id="PTHR30251:SF5">
    <property type="entry name" value="FIMBRIAL CHAPARONE PROTEIN"/>
    <property type="match status" value="1"/>
</dbReference>
<gene>
    <name evidence="11" type="ORF">I9Y29_004167</name>
</gene>
<evidence type="ECO:0000256" key="4">
    <source>
        <dbReference type="ARBA" id="ARBA00022729"/>
    </source>
</evidence>
<dbReference type="PANTHER" id="PTHR30251">
    <property type="entry name" value="PILUS ASSEMBLY CHAPERONE"/>
    <property type="match status" value="1"/>
</dbReference>
<evidence type="ECO:0000256" key="5">
    <source>
        <dbReference type="ARBA" id="ARBA00022764"/>
    </source>
</evidence>
<feature type="domain" description="Pili assembly chaperone C-terminal" evidence="10">
    <location>
        <begin position="166"/>
        <end position="221"/>
    </location>
</feature>
<dbReference type="InterPro" id="IPR008962">
    <property type="entry name" value="PapD-like_sf"/>
</dbReference>
<dbReference type="Gene3D" id="2.60.40.10">
    <property type="entry name" value="Immunoglobulins"/>
    <property type="match status" value="2"/>
</dbReference>
<dbReference type="SUPFAM" id="SSF49354">
    <property type="entry name" value="PapD-like"/>
    <property type="match status" value="1"/>
</dbReference>
<accession>A0A6D1RB50</accession>
<keyword evidence="4 8" id="KW-0732">Signal</keyword>
<evidence type="ECO:0000256" key="1">
    <source>
        <dbReference type="ARBA" id="ARBA00004418"/>
    </source>
</evidence>
<keyword evidence="6" id="KW-0143">Chaperone</keyword>